<protein>
    <recommendedName>
        <fullName evidence="3">Glycosyl transferase family 29 (Putative sialyltransferase)</fullName>
    </recommendedName>
</protein>
<gene>
    <name evidence="1" type="ORF">GR316_07510</name>
</gene>
<accession>A0A8J8MTP4</accession>
<organism evidence="1 2">
    <name type="scientific">Falsirhodobacter algicola</name>
    <dbReference type="NCBI Taxonomy" id="2692330"/>
    <lineage>
        <taxon>Bacteria</taxon>
        <taxon>Pseudomonadati</taxon>
        <taxon>Pseudomonadota</taxon>
        <taxon>Alphaproteobacteria</taxon>
        <taxon>Rhodobacterales</taxon>
        <taxon>Paracoccaceae</taxon>
        <taxon>Falsirhodobacter</taxon>
    </lineage>
</organism>
<name>A0A8J8MTP4_9RHOB</name>
<evidence type="ECO:0000313" key="1">
    <source>
        <dbReference type="EMBL" id="QUS36128.1"/>
    </source>
</evidence>
<dbReference type="Proteomes" id="UP000679284">
    <property type="component" value="Chromosome"/>
</dbReference>
<sequence length="255" mass="27915">MTAVLRQIDLAQRWLRFTIAASRLNPWRMPELDPEAFRGKRVIILGPAHTVAEDLGDLRVDDYDVIVRLNNGIALAKADPARLGARTDVLFHNLNEDGPRSAGAVPPDLLRAHGVHLCVFPHWSFKGSKGRVHRKRAELKDSGIALKVPSTAFCNGVRRDLGGLQPTVGTSAMLFFLGCDLAELSIHGFTFFATPYAPGYNDAVGSGAEAQAWASASQVHDPLREKALIRRRTDEAAARGLALTLGRHVRHHLNT</sequence>
<evidence type="ECO:0000313" key="2">
    <source>
        <dbReference type="Proteomes" id="UP000679284"/>
    </source>
</evidence>
<dbReference type="KEGG" id="fap:GR316_07510"/>
<evidence type="ECO:0008006" key="3">
    <source>
        <dbReference type="Google" id="ProtNLM"/>
    </source>
</evidence>
<keyword evidence="2" id="KW-1185">Reference proteome</keyword>
<reference evidence="1" key="1">
    <citation type="submission" date="2020-01" db="EMBL/GenBank/DDBJ databases">
        <authorList>
            <person name="Yang Y."/>
            <person name="Kwon Y.M."/>
        </authorList>
    </citation>
    <scope>NUCLEOTIDE SEQUENCE</scope>
    <source>
        <strain evidence="1">PG104</strain>
    </source>
</reference>
<proteinExistence type="predicted"/>
<dbReference type="RefSeq" id="WP_211783350.1">
    <property type="nucleotide sequence ID" value="NZ_CP047289.1"/>
</dbReference>
<dbReference type="AlphaFoldDB" id="A0A8J8MTP4"/>
<dbReference type="EMBL" id="CP047289">
    <property type="protein sequence ID" value="QUS36128.1"/>
    <property type="molecule type" value="Genomic_DNA"/>
</dbReference>